<evidence type="ECO:0000313" key="3">
    <source>
        <dbReference type="Proteomes" id="UP000770661"/>
    </source>
</evidence>
<comment type="caution">
    <text evidence="2">The sequence shown here is derived from an EMBL/GenBank/DDBJ whole genome shotgun (WGS) entry which is preliminary data.</text>
</comment>
<gene>
    <name evidence="2" type="ORF">GWK47_004723</name>
</gene>
<feature type="compositionally biased region" description="Basic residues" evidence="1">
    <location>
        <begin position="128"/>
        <end position="142"/>
    </location>
</feature>
<accession>A0A8J4YDL6</accession>
<evidence type="ECO:0000313" key="2">
    <source>
        <dbReference type="EMBL" id="KAG0725272.1"/>
    </source>
</evidence>
<reference evidence="2" key="1">
    <citation type="submission" date="2020-07" db="EMBL/GenBank/DDBJ databases">
        <title>The High-quality genome of the commercially important snow crab, Chionoecetes opilio.</title>
        <authorList>
            <person name="Jeong J.-H."/>
            <person name="Ryu S."/>
        </authorList>
    </citation>
    <scope>NUCLEOTIDE SEQUENCE</scope>
    <source>
        <strain evidence="2">MADBK_172401_WGS</strain>
        <tissue evidence="2">Digestive gland</tissue>
    </source>
</reference>
<dbReference type="Proteomes" id="UP000770661">
    <property type="component" value="Unassembled WGS sequence"/>
</dbReference>
<evidence type="ECO:0000256" key="1">
    <source>
        <dbReference type="SAM" id="MobiDB-lite"/>
    </source>
</evidence>
<organism evidence="2 3">
    <name type="scientific">Chionoecetes opilio</name>
    <name type="common">Atlantic snow crab</name>
    <name type="synonym">Cancer opilio</name>
    <dbReference type="NCBI Taxonomy" id="41210"/>
    <lineage>
        <taxon>Eukaryota</taxon>
        <taxon>Metazoa</taxon>
        <taxon>Ecdysozoa</taxon>
        <taxon>Arthropoda</taxon>
        <taxon>Crustacea</taxon>
        <taxon>Multicrustacea</taxon>
        <taxon>Malacostraca</taxon>
        <taxon>Eumalacostraca</taxon>
        <taxon>Eucarida</taxon>
        <taxon>Decapoda</taxon>
        <taxon>Pleocyemata</taxon>
        <taxon>Brachyura</taxon>
        <taxon>Eubrachyura</taxon>
        <taxon>Majoidea</taxon>
        <taxon>Majidae</taxon>
        <taxon>Chionoecetes</taxon>
    </lineage>
</organism>
<name>A0A8J4YDL6_CHIOP</name>
<sequence>MSQLPHTTKRDQAHCWATGSVIKLPRQGSTTSEDTTVHIVGPFFSVQVGEQQPEGGVVVAREVWWRGGQGDRLKGQAAGEESICPAAHQSDHTDVRALQQRRRQHRASQPGSTDATDTPVRSRPPGGAHRRHHHPSHIPKRRRHWSLRPAALPHFDLACLLVLPSGAMLAGRPGTRSLAGRWI</sequence>
<protein>
    <submittedName>
        <fullName evidence="2">Uncharacterized protein</fullName>
    </submittedName>
</protein>
<proteinExistence type="predicted"/>
<keyword evidence="3" id="KW-1185">Reference proteome</keyword>
<dbReference type="AlphaFoldDB" id="A0A8J4YDL6"/>
<dbReference type="EMBL" id="JACEEZ010005770">
    <property type="protein sequence ID" value="KAG0725272.1"/>
    <property type="molecule type" value="Genomic_DNA"/>
</dbReference>
<feature type="region of interest" description="Disordered" evidence="1">
    <location>
        <begin position="97"/>
        <end position="142"/>
    </location>
</feature>